<gene>
    <name evidence="1" type="ORF">AYBTSS11_LOCUS27300</name>
</gene>
<organism evidence="1 2">
    <name type="scientific">Sphenostylis stenocarpa</name>
    <dbReference type="NCBI Taxonomy" id="92480"/>
    <lineage>
        <taxon>Eukaryota</taxon>
        <taxon>Viridiplantae</taxon>
        <taxon>Streptophyta</taxon>
        <taxon>Embryophyta</taxon>
        <taxon>Tracheophyta</taxon>
        <taxon>Spermatophyta</taxon>
        <taxon>Magnoliopsida</taxon>
        <taxon>eudicotyledons</taxon>
        <taxon>Gunneridae</taxon>
        <taxon>Pentapetalae</taxon>
        <taxon>rosids</taxon>
        <taxon>fabids</taxon>
        <taxon>Fabales</taxon>
        <taxon>Fabaceae</taxon>
        <taxon>Papilionoideae</taxon>
        <taxon>50 kb inversion clade</taxon>
        <taxon>NPAAA clade</taxon>
        <taxon>indigoferoid/millettioid clade</taxon>
        <taxon>Phaseoleae</taxon>
        <taxon>Sphenostylis</taxon>
    </lineage>
</organism>
<evidence type="ECO:0000313" key="2">
    <source>
        <dbReference type="Proteomes" id="UP001189624"/>
    </source>
</evidence>
<proteinExistence type="predicted"/>
<reference evidence="1" key="1">
    <citation type="submission" date="2023-10" db="EMBL/GenBank/DDBJ databases">
        <authorList>
            <person name="Domelevo Entfellner J.-B."/>
        </authorList>
    </citation>
    <scope>NUCLEOTIDE SEQUENCE</scope>
</reference>
<sequence>MGTRGKDAEELSANVYLIKTFFFPDQESKTVVVLTAENRKDPPIRILFRRLL</sequence>
<dbReference type="Gramene" id="rna-AYBTSS11_LOCUS27300">
    <property type="protein sequence ID" value="CAJ1975197.1"/>
    <property type="gene ID" value="gene-AYBTSS11_LOCUS27300"/>
</dbReference>
<name>A0AA86TQD3_9FABA</name>
<keyword evidence="2" id="KW-1185">Reference proteome</keyword>
<dbReference type="EMBL" id="OY731406">
    <property type="protein sequence ID" value="CAJ1975197.1"/>
    <property type="molecule type" value="Genomic_DNA"/>
</dbReference>
<dbReference type="Proteomes" id="UP001189624">
    <property type="component" value="Chromosome 9"/>
</dbReference>
<evidence type="ECO:0000313" key="1">
    <source>
        <dbReference type="EMBL" id="CAJ1975197.1"/>
    </source>
</evidence>
<protein>
    <submittedName>
        <fullName evidence="1">Uncharacterized protein</fullName>
    </submittedName>
</protein>
<accession>A0AA86TQD3</accession>
<dbReference type="AlphaFoldDB" id="A0AA86TQD3"/>